<dbReference type="PROSITE" id="PS00653">
    <property type="entry name" value="GLYCOSYL_HYDROL_F1_2"/>
    <property type="match status" value="1"/>
</dbReference>
<evidence type="ECO:0000313" key="9">
    <source>
        <dbReference type="EMBL" id="KMZ71222.1"/>
    </source>
</evidence>
<evidence type="ECO:0000256" key="6">
    <source>
        <dbReference type="RuleBase" id="RU003690"/>
    </source>
</evidence>
<feature type="transmembrane region" description="Helical" evidence="8">
    <location>
        <begin position="6"/>
        <end position="24"/>
    </location>
</feature>
<evidence type="ECO:0000256" key="2">
    <source>
        <dbReference type="ARBA" id="ARBA00022729"/>
    </source>
</evidence>
<keyword evidence="3 7" id="KW-0378">Hydrolase</keyword>
<evidence type="ECO:0000256" key="8">
    <source>
        <dbReference type="SAM" id="Phobius"/>
    </source>
</evidence>
<dbReference type="OMA" id="YLHLYYV"/>
<keyword evidence="8" id="KW-0472">Membrane</keyword>
<evidence type="ECO:0000256" key="3">
    <source>
        <dbReference type="ARBA" id="ARBA00022801"/>
    </source>
</evidence>
<comment type="similarity">
    <text evidence="1 6">Belongs to the glycosyl hydrolase 1 family.</text>
</comment>
<dbReference type="Gene3D" id="3.20.20.80">
    <property type="entry name" value="Glycosidases"/>
    <property type="match status" value="1"/>
</dbReference>
<dbReference type="PANTHER" id="PTHR10353">
    <property type="entry name" value="GLYCOSYL HYDROLASE"/>
    <property type="match status" value="1"/>
</dbReference>
<dbReference type="PROSITE" id="PS00572">
    <property type="entry name" value="GLYCOSYL_HYDROL_F1_1"/>
    <property type="match status" value="1"/>
</dbReference>
<evidence type="ECO:0000313" key="10">
    <source>
        <dbReference type="Proteomes" id="UP000036987"/>
    </source>
</evidence>
<gene>
    <name evidence="9" type="ORF">ZOSMA_185G00410</name>
</gene>
<keyword evidence="8" id="KW-0812">Transmembrane</keyword>
<dbReference type="SUPFAM" id="SSF51445">
    <property type="entry name" value="(Trans)glycosidases"/>
    <property type="match status" value="1"/>
</dbReference>
<keyword evidence="2" id="KW-0732">Signal</keyword>
<dbReference type="OrthoDB" id="65569at2759"/>
<dbReference type="InterPro" id="IPR018120">
    <property type="entry name" value="Glyco_hydro_1_AS"/>
</dbReference>
<evidence type="ECO:0000256" key="7">
    <source>
        <dbReference type="RuleBase" id="RU004468"/>
    </source>
</evidence>
<keyword evidence="4 7" id="KW-0326">Glycosidase</keyword>
<dbReference type="Proteomes" id="UP000036987">
    <property type="component" value="Unassembled WGS sequence"/>
</dbReference>
<dbReference type="PRINTS" id="PR00131">
    <property type="entry name" value="GLHYDRLASE1"/>
</dbReference>
<dbReference type="EMBL" id="LFYR01000684">
    <property type="protein sequence ID" value="KMZ71222.1"/>
    <property type="molecule type" value="Genomic_DNA"/>
</dbReference>
<dbReference type="GO" id="GO:0008422">
    <property type="term" value="F:beta-glucosidase activity"/>
    <property type="evidence" value="ECO:0000318"/>
    <property type="project" value="GO_Central"/>
</dbReference>
<evidence type="ECO:0000256" key="5">
    <source>
        <dbReference type="PROSITE-ProRule" id="PRU10055"/>
    </source>
</evidence>
<proteinExistence type="inferred from homology"/>
<accession>A0A0K9PSM9</accession>
<dbReference type="FunFam" id="3.20.20.80:FF:000020">
    <property type="entry name" value="Beta-glucosidase 12"/>
    <property type="match status" value="1"/>
</dbReference>
<dbReference type="AlphaFoldDB" id="A0A0K9PSM9"/>
<evidence type="ECO:0000256" key="4">
    <source>
        <dbReference type="ARBA" id="ARBA00023295"/>
    </source>
</evidence>
<dbReference type="STRING" id="29655.A0A0K9PSM9"/>
<dbReference type="InterPro" id="IPR017853">
    <property type="entry name" value="GH"/>
</dbReference>
<dbReference type="PANTHER" id="PTHR10353:SF137">
    <property type="entry name" value="MYROSINASE 3-RELATED"/>
    <property type="match status" value="1"/>
</dbReference>
<organism evidence="9 10">
    <name type="scientific">Zostera marina</name>
    <name type="common">Eelgrass</name>
    <dbReference type="NCBI Taxonomy" id="29655"/>
    <lineage>
        <taxon>Eukaryota</taxon>
        <taxon>Viridiplantae</taxon>
        <taxon>Streptophyta</taxon>
        <taxon>Embryophyta</taxon>
        <taxon>Tracheophyta</taxon>
        <taxon>Spermatophyta</taxon>
        <taxon>Magnoliopsida</taxon>
        <taxon>Liliopsida</taxon>
        <taxon>Zosteraceae</taxon>
        <taxon>Zostera</taxon>
    </lineage>
</organism>
<evidence type="ECO:0000256" key="1">
    <source>
        <dbReference type="ARBA" id="ARBA00010838"/>
    </source>
</evidence>
<feature type="active site" description="Nucleophile" evidence="5">
    <location>
        <position position="416"/>
    </location>
</feature>
<dbReference type="GO" id="GO:0033907">
    <property type="term" value="F:beta-D-fucosidase activity"/>
    <property type="evidence" value="ECO:0007669"/>
    <property type="project" value="UniProtKB-ARBA"/>
</dbReference>
<keyword evidence="10" id="KW-1185">Reference proteome</keyword>
<dbReference type="InterPro" id="IPR001360">
    <property type="entry name" value="Glyco_hydro_1"/>
</dbReference>
<comment type="caution">
    <text evidence="9">The sequence shown here is derived from an EMBL/GenBank/DDBJ whole genome shotgun (WGS) entry which is preliminary data.</text>
</comment>
<dbReference type="GO" id="GO:0005975">
    <property type="term" value="P:carbohydrate metabolic process"/>
    <property type="evidence" value="ECO:0007669"/>
    <property type="project" value="InterPro"/>
</dbReference>
<keyword evidence="8" id="KW-1133">Transmembrane helix</keyword>
<sequence length="534" mass="61404">MVVQASSIYVVRVFFFLVFSGVVVKPQSTSKLDRTGFPDQFIFGAASSAYQYEGGVFEDGRGPSIWDTFTHKHPENIVDGSNGDVAVDSYNRYKEDINLLKDMNMDSYRFSISWPRILPNGTLSGGINSQGIKYYNNLINYLLSKGMQPFVTLFHWDTPQALDDAYGSFLSRNIVDDFKEYANICFKEFGDRVKHWITFNEPFIFSTKGYDEGSKAPGRCSPFVSDRCTGGDSGREPYSVGHNMIIAHSETVKLYREKYKDLQNGSIGITLVSSWFIPLNNCKADIAATNRRFDFMYGWFIHPLVYGDYPTTMRTLVGDRLPKFTKQESKMIQASYDFIGLNYYTASYISNQPTYTNQYNATYKTDSQTIATFFRNGMPIGPKAASSWLFTYAPGIRELLLYTKYKYKNPIIYITENGFSDANNSSLSIQESLKDDMRIHYTRQHLLYMQRAIREGVDVRGYFAWSLIDNFEWERGYTERFGLNYVDYKDGLKRYPKKSAIWFRELLKQQSKSVELQTTIINDSNGNVSQAFVK</sequence>
<name>A0A0K9PSM9_ZOSMR</name>
<reference evidence="10" key="1">
    <citation type="journal article" date="2016" name="Nature">
        <title>The genome of the seagrass Zostera marina reveals angiosperm adaptation to the sea.</title>
        <authorList>
            <person name="Olsen J.L."/>
            <person name="Rouze P."/>
            <person name="Verhelst B."/>
            <person name="Lin Y.-C."/>
            <person name="Bayer T."/>
            <person name="Collen J."/>
            <person name="Dattolo E."/>
            <person name="De Paoli E."/>
            <person name="Dittami S."/>
            <person name="Maumus F."/>
            <person name="Michel G."/>
            <person name="Kersting A."/>
            <person name="Lauritano C."/>
            <person name="Lohaus R."/>
            <person name="Toepel M."/>
            <person name="Tonon T."/>
            <person name="Vanneste K."/>
            <person name="Amirebrahimi M."/>
            <person name="Brakel J."/>
            <person name="Bostroem C."/>
            <person name="Chovatia M."/>
            <person name="Grimwood J."/>
            <person name="Jenkins J.W."/>
            <person name="Jueterbock A."/>
            <person name="Mraz A."/>
            <person name="Stam W.T."/>
            <person name="Tice H."/>
            <person name="Bornberg-Bauer E."/>
            <person name="Green P.J."/>
            <person name="Pearson G.A."/>
            <person name="Procaccini G."/>
            <person name="Duarte C.M."/>
            <person name="Schmutz J."/>
            <person name="Reusch T.B.H."/>
            <person name="Van de Peer Y."/>
        </authorList>
    </citation>
    <scope>NUCLEOTIDE SEQUENCE [LARGE SCALE GENOMIC DNA]</scope>
    <source>
        <strain evidence="10">cv. Finnish</strain>
    </source>
</reference>
<dbReference type="Pfam" id="PF00232">
    <property type="entry name" value="Glyco_hydro_1"/>
    <property type="match status" value="1"/>
</dbReference>
<dbReference type="InterPro" id="IPR033132">
    <property type="entry name" value="GH_1_N_CS"/>
</dbReference>
<dbReference type="GO" id="GO:0004565">
    <property type="term" value="F:beta-galactosidase activity"/>
    <property type="evidence" value="ECO:0007669"/>
    <property type="project" value="UniProtKB-ARBA"/>
</dbReference>
<protein>
    <submittedName>
        <fullName evidence="9">Beta-glucosidase, family GH1</fullName>
    </submittedName>
</protein>